<accession>A0A246BP04</accession>
<comment type="caution">
    <text evidence="1">The sequence shown here is derived from an EMBL/GenBank/DDBJ whole genome shotgun (WGS) entry which is preliminary data.</text>
</comment>
<evidence type="ECO:0000313" key="2">
    <source>
        <dbReference type="Proteomes" id="UP000197208"/>
    </source>
</evidence>
<dbReference type="OrthoDB" id="72410at2"/>
<gene>
    <name evidence="1" type="ORF">CBQ26_03485</name>
</gene>
<name>A0A246BP04_9DEIO</name>
<organism evidence="1 2">
    <name type="scientific">Deinococcus indicus</name>
    <dbReference type="NCBI Taxonomy" id="223556"/>
    <lineage>
        <taxon>Bacteria</taxon>
        <taxon>Thermotogati</taxon>
        <taxon>Deinococcota</taxon>
        <taxon>Deinococci</taxon>
        <taxon>Deinococcales</taxon>
        <taxon>Deinococcaceae</taxon>
        <taxon>Deinococcus</taxon>
    </lineage>
</organism>
<protein>
    <submittedName>
        <fullName evidence="1">Uncharacterized protein</fullName>
    </submittedName>
</protein>
<evidence type="ECO:0000313" key="1">
    <source>
        <dbReference type="EMBL" id="OWL97374.1"/>
    </source>
</evidence>
<sequence>MLAFTLLIVLPAALIALSFRIRPLVPADEGPRDVLGVNLAAGGLFGSHGLAADHRSVREETEPVRFDLSALPAPRERE</sequence>
<dbReference type="AlphaFoldDB" id="A0A246BP04"/>
<proteinExistence type="predicted"/>
<keyword evidence="2" id="KW-1185">Reference proteome</keyword>
<reference evidence="1 2" key="1">
    <citation type="submission" date="2017-05" db="EMBL/GenBank/DDBJ databases">
        <title>De novo genome assembly of Deniococcus indicus strain DR1.</title>
        <authorList>
            <person name="Chauhan D."/>
            <person name="Yennamalli R.M."/>
            <person name="Priyadarshini R."/>
        </authorList>
    </citation>
    <scope>NUCLEOTIDE SEQUENCE [LARGE SCALE GENOMIC DNA]</scope>
    <source>
        <strain evidence="1 2">DR1</strain>
    </source>
</reference>
<dbReference type="Proteomes" id="UP000197208">
    <property type="component" value="Unassembled WGS sequence"/>
</dbReference>
<dbReference type="RefSeq" id="WP_088247195.1">
    <property type="nucleotide sequence ID" value="NZ_BNAM01000011.1"/>
</dbReference>
<dbReference type="EMBL" id="NHMK01000009">
    <property type="protein sequence ID" value="OWL97374.1"/>
    <property type="molecule type" value="Genomic_DNA"/>
</dbReference>